<evidence type="ECO:0000313" key="1">
    <source>
        <dbReference type="EMBL" id="AKV68240.1"/>
    </source>
</evidence>
<protein>
    <submittedName>
        <fullName evidence="1">Uncharacterized protein</fullName>
    </submittedName>
</protein>
<proteinExistence type="predicted"/>
<dbReference type="KEGG" id="mpk:VL20_3227"/>
<dbReference type="RefSeq" id="WP_052276777.1">
    <property type="nucleotide sequence ID" value="NZ_CP011339.1"/>
</dbReference>
<keyword evidence="2" id="KW-1185">Reference proteome</keyword>
<evidence type="ECO:0000313" key="2">
    <source>
        <dbReference type="Proteomes" id="UP000068167"/>
    </source>
</evidence>
<dbReference type="AlphaFoldDB" id="A0A0K1S2G1"/>
<dbReference type="Proteomes" id="UP000068167">
    <property type="component" value="Chromosome"/>
</dbReference>
<accession>A0A0K1S2G1</accession>
<name>A0A0K1S2G1_9CHRO</name>
<dbReference type="PATRIC" id="fig|1638788.3.peg.3254"/>
<reference evidence="1 2" key="1">
    <citation type="journal article" date="2016" name="Stand. Genomic Sci.">
        <title>Complete genome sequence and genomic characterization of Microcystis panniformis FACHB 1757 by third-generation sequencing.</title>
        <authorList>
            <person name="Zhang J.Y."/>
            <person name="Guan R."/>
            <person name="Zhang H.J."/>
            <person name="Li H."/>
            <person name="Xiao P."/>
            <person name="Yu G.L."/>
            <person name="Du L."/>
            <person name="Cao D.M."/>
            <person name="Zhu B.C."/>
            <person name="Li R.H."/>
            <person name="Lu Z.H."/>
        </authorList>
    </citation>
    <scope>NUCLEOTIDE SEQUENCE [LARGE SCALE GENOMIC DNA]</scope>
    <source>
        <strain evidence="1 2">FACHB-1757</strain>
    </source>
</reference>
<gene>
    <name evidence="1" type="ORF">VL20_3227</name>
</gene>
<sequence length="455" mass="48919">MALTSQNAWSAYAKAILDQATSGQFDPKTQTFSLAGQTLNVDLANADTEIINANVFEIGNTIPAAGGAYTPSSSLISSYFSFLNWIKLQGDPNPNLQSQINLAASAIQPAQDNYISVQTKAVAAWTAYKAIDSAISFPDYVRTQYPTYGQAKLALDAAQSKYNQLMQQAYGPDYQTIVAAQGKAGFDGAQALLKNTLNMPVKLGSSAPAGSGAPVLPGQNPPTTPSSLISTYAPGFTLDSAFTAKYQEWQTYSVQQPPVFNGLKIRLDASSSAANWSDFGWSAAANARFPVGWFTAVYVSGQASYKEQTFDYTASNFSFEVEFLGSGLFPIFSNLWFDLGIVKNYGNSLRQGHPNFFSENGTLARIPAQVLIGFQPKITMTVSASDYSNFKSQFQQSANIAYKFGPFTIGSVSESSYSDKSKVTFNDSNNSFTIGPVVSTVPQIIGVLCNKVTIS</sequence>
<organism evidence="1 2">
    <name type="scientific">Microcystis panniformis FACHB-1757</name>
    <dbReference type="NCBI Taxonomy" id="1638788"/>
    <lineage>
        <taxon>Bacteria</taxon>
        <taxon>Bacillati</taxon>
        <taxon>Cyanobacteriota</taxon>
        <taxon>Cyanophyceae</taxon>
        <taxon>Oscillatoriophycideae</taxon>
        <taxon>Chroococcales</taxon>
        <taxon>Microcystaceae</taxon>
        <taxon>Microcystis</taxon>
    </lineage>
</organism>
<dbReference type="EMBL" id="CP011339">
    <property type="protein sequence ID" value="AKV68240.1"/>
    <property type="molecule type" value="Genomic_DNA"/>
</dbReference>